<keyword evidence="4" id="KW-1185">Reference proteome</keyword>
<dbReference type="InterPro" id="IPR036937">
    <property type="entry name" value="Adhesion_dom_fimbrial_sf"/>
</dbReference>
<dbReference type="InterPro" id="IPR008966">
    <property type="entry name" value="Adhesion_dom_sf"/>
</dbReference>
<keyword evidence="1" id="KW-0732">Signal</keyword>
<feature type="chain" id="PRO_5026058995" evidence="1">
    <location>
        <begin position="24"/>
        <end position="175"/>
    </location>
</feature>
<evidence type="ECO:0000313" key="4">
    <source>
        <dbReference type="Proteomes" id="UP000464700"/>
    </source>
</evidence>
<evidence type="ECO:0000313" key="3">
    <source>
        <dbReference type="EMBL" id="QHN09710.1"/>
    </source>
</evidence>
<feature type="signal peptide" evidence="1">
    <location>
        <begin position="1"/>
        <end position="23"/>
    </location>
</feature>
<protein>
    <submittedName>
        <fullName evidence="3">Type 1 fimbrial protein</fullName>
    </submittedName>
</protein>
<gene>
    <name evidence="3" type="ORF">F1325_04180</name>
</gene>
<feature type="domain" description="Fimbrial-type adhesion" evidence="2">
    <location>
        <begin position="32"/>
        <end position="175"/>
    </location>
</feature>
<dbReference type="PANTHER" id="PTHR33420">
    <property type="entry name" value="FIMBRIAL SUBUNIT ELFA-RELATED"/>
    <property type="match status" value="1"/>
</dbReference>
<dbReference type="InterPro" id="IPR050263">
    <property type="entry name" value="Bact_Fimbrial_Adh_Pro"/>
</dbReference>
<evidence type="ECO:0000259" key="2">
    <source>
        <dbReference type="Pfam" id="PF00419"/>
    </source>
</evidence>
<dbReference type="GO" id="GO:0009289">
    <property type="term" value="C:pilus"/>
    <property type="evidence" value="ECO:0007669"/>
    <property type="project" value="InterPro"/>
</dbReference>
<dbReference type="Pfam" id="PF00419">
    <property type="entry name" value="Fimbrial"/>
    <property type="match status" value="1"/>
</dbReference>
<sequence>MKLNKLALVLGLGLTVAAGSSFAADQGHGTVKFVGSIIDAPCSIHPDSENQTVPLGQISTASLKDGGRSNSRDFKITLENCTTETYKTVQTTFTGSEDANILAGSLGIEGIAKNAAVVITDAGGKQIKLGTPSAAQTLRDGNNDLNFAAYLQGSSAEAAVPGDFTAIATFALTYQ</sequence>
<dbReference type="EMBL" id="CP043925">
    <property type="protein sequence ID" value="QHN09710.1"/>
    <property type="molecule type" value="Genomic_DNA"/>
</dbReference>
<dbReference type="KEGG" id="pcol:F1325_04180"/>
<dbReference type="GO" id="GO:0043709">
    <property type="term" value="P:cell adhesion involved in single-species biofilm formation"/>
    <property type="evidence" value="ECO:0007669"/>
    <property type="project" value="TreeGrafter"/>
</dbReference>
<organism evidence="3 4">
    <name type="scientific">Proteus columbae</name>
    <dbReference type="NCBI Taxonomy" id="1987580"/>
    <lineage>
        <taxon>Bacteria</taxon>
        <taxon>Pseudomonadati</taxon>
        <taxon>Pseudomonadota</taxon>
        <taxon>Gammaproteobacteria</taxon>
        <taxon>Enterobacterales</taxon>
        <taxon>Morganellaceae</taxon>
        <taxon>Proteus</taxon>
    </lineage>
</organism>
<proteinExistence type="predicted"/>
<dbReference type="RefSeq" id="WP_109373859.1">
    <property type="nucleotide sequence ID" value="NZ_CP043925.1"/>
</dbReference>
<reference evidence="3 4" key="1">
    <citation type="submission" date="2019-09" db="EMBL/GenBank/DDBJ databases">
        <title>Emergence of a chromosome-mediated tetracycline resistance gene in Proteus strain.</title>
        <authorList>
            <person name="He D."/>
            <person name="Wang L."/>
        </authorList>
    </citation>
    <scope>NUCLEOTIDE SEQUENCE [LARGE SCALE GENOMIC DNA]</scope>
    <source>
        <strain evidence="3 4">T60</strain>
    </source>
</reference>
<dbReference type="AlphaFoldDB" id="A0A6I7D8B6"/>
<dbReference type="Proteomes" id="UP000464700">
    <property type="component" value="Chromosome"/>
</dbReference>
<dbReference type="PANTHER" id="PTHR33420:SF26">
    <property type="entry name" value="FIMBRIAL SUBUNIT"/>
    <property type="match status" value="1"/>
</dbReference>
<dbReference type="SUPFAM" id="SSF49401">
    <property type="entry name" value="Bacterial adhesins"/>
    <property type="match status" value="1"/>
</dbReference>
<dbReference type="InterPro" id="IPR000259">
    <property type="entry name" value="Adhesion_dom_fimbrial"/>
</dbReference>
<dbReference type="Gene3D" id="2.60.40.1090">
    <property type="entry name" value="Fimbrial-type adhesion domain"/>
    <property type="match status" value="1"/>
</dbReference>
<evidence type="ECO:0000256" key="1">
    <source>
        <dbReference type="SAM" id="SignalP"/>
    </source>
</evidence>
<name>A0A6I7D8B6_9GAMM</name>
<accession>A0A6I7D8B6</accession>